<keyword evidence="7" id="KW-1185">Reference proteome</keyword>
<reference evidence="6 7" key="1">
    <citation type="journal article" date="2023" name="Antonie Van Leeuwenhoek">
        <title>Mesoterricola silvestris gen. nov., sp. nov., Mesoterricola sediminis sp. nov., Geothrix oryzae sp. nov., Geothrix edaphica sp. nov., Geothrix rubra sp. nov., and Geothrix limicola sp. nov., six novel members of Acidobacteriota isolated from soils.</title>
        <authorList>
            <person name="Itoh H."/>
            <person name="Sugisawa Y."/>
            <person name="Mise K."/>
            <person name="Xu Z."/>
            <person name="Kuniyasu M."/>
            <person name="Ushijima N."/>
            <person name="Kawano K."/>
            <person name="Kobayashi E."/>
            <person name="Shiratori Y."/>
            <person name="Masuda Y."/>
            <person name="Senoo K."/>
        </authorList>
    </citation>
    <scope>NUCLEOTIDE SEQUENCE [LARGE SCALE GENOMIC DNA]</scope>
    <source>
        <strain evidence="6 7">Red804</strain>
    </source>
</reference>
<dbReference type="InterPro" id="IPR012341">
    <property type="entry name" value="6hp_glycosidase-like_sf"/>
</dbReference>
<evidence type="ECO:0000259" key="5">
    <source>
        <dbReference type="Pfam" id="PF22422"/>
    </source>
</evidence>
<evidence type="ECO:0000313" key="7">
    <source>
        <dbReference type="Proteomes" id="UP001165069"/>
    </source>
</evidence>
<keyword evidence="3" id="KW-0326">Glycosidase</keyword>
<evidence type="ECO:0000256" key="2">
    <source>
        <dbReference type="ARBA" id="ARBA00022801"/>
    </source>
</evidence>
<dbReference type="SUPFAM" id="SSF48208">
    <property type="entry name" value="Six-hairpin glycosidases"/>
    <property type="match status" value="1"/>
</dbReference>
<feature type="chain" id="PRO_5045907168" description="Mannosylglycerate hydrolase MGH1-like glycoside hydrolase domain-containing protein" evidence="4">
    <location>
        <begin position="20"/>
        <end position="434"/>
    </location>
</feature>
<dbReference type="Gene3D" id="1.50.10.10">
    <property type="match status" value="1"/>
</dbReference>
<sequence length="434" mass="48817">MKRVLLAAAVLSCPLHLTAETGDRAEAWLASASSTVSPEQALLLKRSQATLMGNIVRCEAWKPYRGIMPSLGTYRGVWNWDSAFHAVALAKWDAPFAREQFNILFDKQQPNGMLPDVIWEDGSMVIDFTKPPVMAWAVAVVDRRAPDLDFLRGIYPKLEKLGDFWVKERGGAKDGLFFYAGTHAGNESGWDNAIRWDGGYQKSRSDDQRLWTIDLNCYMVSHYRAMAYLAGRLGLTKEQKRWISEADQLALRINQKLWDEARGCYVDVDRRTGKPSAVLSPASFMPLFVQIAPPDRAAKLATLAADPKKFFPGMPTAAYDTPGFDPRAMWRGPAWLNTSYFALKGLKDYGHTGVSEQMRRTLLGWVSKNADSIYEYYEPKTGQGLAAKSFGWSAAFTISFILDWDNDNLTWLFQSHHAPSASLYRTLGSNRLPF</sequence>
<proteinExistence type="inferred from homology"/>
<feature type="domain" description="Mannosylglycerate hydrolase MGH1-like glycoside hydrolase" evidence="5">
    <location>
        <begin position="74"/>
        <end position="393"/>
    </location>
</feature>
<dbReference type="InterPro" id="IPR008928">
    <property type="entry name" value="6-hairpin_glycosidase_sf"/>
</dbReference>
<dbReference type="PANTHER" id="PTHR10412">
    <property type="entry name" value="MANNOSYL-OLIGOSACCHARIDE GLUCOSIDASE"/>
    <property type="match status" value="1"/>
</dbReference>
<dbReference type="InterPro" id="IPR054491">
    <property type="entry name" value="MGH1-like_GH"/>
</dbReference>
<evidence type="ECO:0000256" key="3">
    <source>
        <dbReference type="ARBA" id="ARBA00023295"/>
    </source>
</evidence>
<evidence type="ECO:0000256" key="4">
    <source>
        <dbReference type="SAM" id="SignalP"/>
    </source>
</evidence>
<feature type="signal peptide" evidence="4">
    <location>
        <begin position="1"/>
        <end position="19"/>
    </location>
</feature>
<dbReference type="Proteomes" id="UP001165069">
    <property type="component" value="Unassembled WGS sequence"/>
</dbReference>
<gene>
    <name evidence="6" type="ORF">GETHLI_02030</name>
</gene>
<comment type="similarity">
    <text evidence="1">Belongs to the glycosyl hydrolase 63 family.</text>
</comment>
<keyword evidence="2" id="KW-0378">Hydrolase</keyword>
<dbReference type="RefSeq" id="WP_285569125.1">
    <property type="nucleotide sequence ID" value="NZ_BSDE01000001.1"/>
</dbReference>
<evidence type="ECO:0000313" key="6">
    <source>
        <dbReference type="EMBL" id="GLH71701.1"/>
    </source>
</evidence>
<organism evidence="6 7">
    <name type="scientific">Geothrix limicola</name>
    <dbReference type="NCBI Taxonomy" id="2927978"/>
    <lineage>
        <taxon>Bacteria</taxon>
        <taxon>Pseudomonadati</taxon>
        <taxon>Acidobacteriota</taxon>
        <taxon>Holophagae</taxon>
        <taxon>Holophagales</taxon>
        <taxon>Holophagaceae</taxon>
        <taxon>Geothrix</taxon>
    </lineage>
</organism>
<dbReference type="PRINTS" id="PR00744">
    <property type="entry name" value="GLHYDRLASE37"/>
</dbReference>
<dbReference type="InterPro" id="IPR001661">
    <property type="entry name" value="Glyco_hydro_37"/>
</dbReference>
<accession>A0ABQ5QB61</accession>
<keyword evidence="4" id="KW-0732">Signal</keyword>
<dbReference type="Pfam" id="PF22422">
    <property type="entry name" value="MGH1-like_GH"/>
    <property type="match status" value="1"/>
</dbReference>
<protein>
    <recommendedName>
        <fullName evidence="5">Mannosylglycerate hydrolase MGH1-like glycoside hydrolase domain-containing protein</fullName>
    </recommendedName>
</protein>
<name>A0ABQ5QB61_9BACT</name>
<comment type="caution">
    <text evidence="6">The sequence shown here is derived from an EMBL/GenBank/DDBJ whole genome shotgun (WGS) entry which is preliminary data.</text>
</comment>
<dbReference type="InterPro" id="IPR004888">
    <property type="entry name" value="Glycoside_hydrolase_63"/>
</dbReference>
<evidence type="ECO:0000256" key="1">
    <source>
        <dbReference type="ARBA" id="ARBA00010833"/>
    </source>
</evidence>
<dbReference type="PANTHER" id="PTHR10412:SF11">
    <property type="entry name" value="MANNOSYL-OLIGOSACCHARIDE GLUCOSIDASE"/>
    <property type="match status" value="1"/>
</dbReference>
<dbReference type="EMBL" id="BSDE01000001">
    <property type="protein sequence ID" value="GLH71701.1"/>
    <property type="molecule type" value="Genomic_DNA"/>
</dbReference>